<dbReference type="EMBL" id="KZ824558">
    <property type="protein sequence ID" value="RAK86813.1"/>
    <property type="molecule type" value="Genomic_DNA"/>
</dbReference>
<accession>A0ACD1I9Y0</accession>
<evidence type="ECO:0000313" key="2">
    <source>
        <dbReference type="Proteomes" id="UP000249748"/>
    </source>
</evidence>
<keyword evidence="2" id="KW-1185">Reference proteome</keyword>
<dbReference type="Proteomes" id="UP000249748">
    <property type="component" value="Unassembled WGS sequence"/>
</dbReference>
<reference evidence="1" key="1">
    <citation type="submission" date="2018-02" db="EMBL/GenBank/DDBJ databases">
        <title>The genomes of Aspergillus section Nigri reveals drivers in fungal speciation.</title>
        <authorList>
            <consortium name="DOE Joint Genome Institute"/>
            <person name="Vesth T.C."/>
            <person name="Nybo J."/>
            <person name="Theobald S."/>
            <person name="Brandl J."/>
            <person name="Frisvad J.C."/>
            <person name="Nielsen K.F."/>
            <person name="Lyhne E.K."/>
            <person name="Kogle M.E."/>
            <person name="Kuo A."/>
            <person name="Riley R."/>
            <person name="Clum A."/>
            <person name="Nolan M."/>
            <person name="Lipzen A."/>
            <person name="Salamov A."/>
            <person name="Henrissat B."/>
            <person name="Wiebenga A."/>
            <person name="De vries R.P."/>
            <person name="Grigoriev I.V."/>
            <person name="Mortensen U.H."/>
            <person name="Andersen M.R."/>
            <person name="Baker S.E."/>
        </authorList>
    </citation>
    <scope>NUCLEOTIDE SEQUENCE</scope>
    <source>
        <strain evidence="1">CBS 115574</strain>
    </source>
</reference>
<gene>
    <name evidence="1" type="ORF">BO79DRAFT_219741</name>
</gene>
<name>A0ACD1I9Y0_9EURO</name>
<evidence type="ECO:0000313" key="1">
    <source>
        <dbReference type="EMBL" id="RAK86813.1"/>
    </source>
</evidence>
<proteinExistence type="predicted"/>
<protein>
    <submittedName>
        <fullName evidence="1">Uncharacterized protein</fullName>
    </submittedName>
</protein>
<organism evidence="1 2">
    <name type="scientific">Aspergillus costaricaensis CBS 115574</name>
    <dbReference type="NCBI Taxonomy" id="1448317"/>
    <lineage>
        <taxon>Eukaryota</taxon>
        <taxon>Fungi</taxon>
        <taxon>Dikarya</taxon>
        <taxon>Ascomycota</taxon>
        <taxon>Pezizomycotina</taxon>
        <taxon>Eurotiomycetes</taxon>
        <taxon>Eurotiomycetidae</taxon>
        <taxon>Eurotiales</taxon>
        <taxon>Aspergillaceae</taxon>
        <taxon>Aspergillus</taxon>
        <taxon>Aspergillus subgen. Circumdati</taxon>
    </lineage>
</organism>
<sequence>MYAVELVCLLACLLESWYLYIKYELRCGEVGCIYLQDCILLQIMTLSIIIIPTRSSYMNPPLTTSGNTILASNFSIYLPFTCICLTSCSAYCTFHDAQDYIQDTAVKQRFVYCTVCILNVSSNMVLPLTNLQAPPPT</sequence>